<dbReference type="GO" id="GO:0008270">
    <property type="term" value="F:zinc ion binding"/>
    <property type="evidence" value="ECO:0007669"/>
    <property type="project" value="UniProtKB-UniRule"/>
</dbReference>
<protein>
    <recommendedName>
        <fullName evidence="6">Dihydroorotase</fullName>
        <shortName evidence="6">DHOase</shortName>
        <ecNumber evidence="6">3.5.2.3</ecNumber>
    </recommendedName>
</protein>
<evidence type="ECO:0000256" key="6">
    <source>
        <dbReference type="HAMAP-Rule" id="MF_00220"/>
    </source>
</evidence>
<dbReference type="AlphaFoldDB" id="A1BG40"/>
<keyword evidence="4 6" id="KW-0378">Hydrolase</keyword>
<keyword evidence="3 6" id="KW-0479">Metal-binding</keyword>
<dbReference type="HAMAP" id="MF_00220_B">
    <property type="entry name" value="PyrC_classI_B"/>
    <property type="match status" value="1"/>
</dbReference>
<evidence type="ECO:0000256" key="4">
    <source>
        <dbReference type="ARBA" id="ARBA00022801"/>
    </source>
</evidence>
<dbReference type="Proteomes" id="UP000008701">
    <property type="component" value="Chromosome"/>
</dbReference>
<comment type="similarity">
    <text evidence="2 6">Belongs to the metallo-dependent hydrolases superfamily. DHOase family. Class I DHOase subfamily.</text>
</comment>
<dbReference type="GO" id="GO:0044205">
    <property type="term" value="P:'de novo' UMP biosynthetic process"/>
    <property type="evidence" value="ECO:0007669"/>
    <property type="project" value="UniProtKB-UniRule"/>
</dbReference>
<gene>
    <name evidence="6" type="primary">pyrC</name>
    <name evidence="8" type="ordered locus">Cpha266_1336</name>
</gene>
<dbReference type="SUPFAM" id="SSF51338">
    <property type="entry name" value="Composite domain of metallo-dependent hydrolases"/>
    <property type="match status" value="1"/>
</dbReference>
<dbReference type="InterPro" id="IPR050138">
    <property type="entry name" value="DHOase/Allantoinase_Hydrolase"/>
</dbReference>
<feature type="binding site" evidence="6">
    <location>
        <begin position="337"/>
        <end position="338"/>
    </location>
    <ligand>
        <name>substrate</name>
    </ligand>
</feature>
<feature type="binding site" evidence="6">
    <location>
        <position position="63"/>
    </location>
    <ligand>
        <name>Zn(2+)</name>
        <dbReference type="ChEBI" id="CHEBI:29105"/>
        <label>1</label>
    </ligand>
</feature>
<comment type="catalytic activity">
    <reaction evidence="6">
        <text>(S)-dihydroorotate + H2O = N-carbamoyl-L-aspartate + H(+)</text>
        <dbReference type="Rhea" id="RHEA:24296"/>
        <dbReference type="ChEBI" id="CHEBI:15377"/>
        <dbReference type="ChEBI" id="CHEBI:15378"/>
        <dbReference type="ChEBI" id="CHEBI:30864"/>
        <dbReference type="ChEBI" id="CHEBI:32814"/>
        <dbReference type="EC" id="3.5.2.3"/>
    </reaction>
</comment>
<proteinExistence type="inferred from homology"/>
<keyword evidence="5 6" id="KW-0665">Pyrimidine biosynthesis</keyword>
<feature type="binding site" evidence="6">
    <location>
        <position position="319"/>
    </location>
    <ligand>
        <name>Zn(2+)</name>
        <dbReference type="ChEBI" id="CHEBI:29105"/>
        <label>1</label>
    </ligand>
</feature>
<dbReference type="InterPro" id="IPR011059">
    <property type="entry name" value="Metal-dep_hydrolase_composite"/>
</dbReference>
<keyword evidence="6" id="KW-0862">Zinc</keyword>
<dbReference type="InterPro" id="IPR002195">
    <property type="entry name" value="Dihydroorotase_CS"/>
</dbReference>
<reference evidence="8 9" key="1">
    <citation type="submission" date="2006-12" db="EMBL/GenBank/DDBJ databases">
        <title>Complete sequence of Chlorobium phaeobacteroides DSM 266.</title>
        <authorList>
            <consortium name="US DOE Joint Genome Institute"/>
            <person name="Copeland A."/>
            <person name="Lucas S."/>
            <person name="Lapidus A."/>
            <person name="Barry K."/>
            <person name="Detter J.C."/>
            <person name="Glavina del Rio T."/>
            <person name="Hammon N."/>
            <person name="Israni S."/>
            <person name="Pitluck S."/>
            <person name="Goltsman E."/>
            <person name="Schmutz J."/>
            <person name="Larimer F."/>
            <person name="Land M."/>
            <person name="Hauser L."/>
            <person name="Mikhailova N."/>
            <person name="Li T."/>
            <person name="Overmann J."/>
            <person name="Bryant D.A."/>
            <person name="Richardson P."/>
        </authorList>
    </citation>
    <scope>NUCLEOTIDE SEQUENCE [LARGE SCALE GENOMIC DNA]</scope>
    <source>
        <strain evidence="8 9">DSM 266</strain>
    </source>
</reference>
<comment type="cofactor">
    <cofactor evidence="6">
        <name>Zn(2+)</name>
        <dbReference type="ChEBI" id="CHEBI:29105"/>
    </cofactor>
    <text evidence="6">Binds 2 Zn(2+) ions per subunit.</text>
</comment>
<dbReference type="HOGENOM" id="CLU_015572_1_0_10"/>
<keyword evidence="9" id="KW-1185">Reference proteome</keyword>
<comment type="pathway">
    <text evidence="6">Pyrimidine metabolism; UMP biosynthesis via de novo pathway; (S)-dihydroorotate from bicarbonate: step 3/3.</text>
</comment>
<dbReference type="PANTHER" id="PTHR43668">
    <property type="entry name" value="ALLANTOINASE"/>
    <property type="match status" value="1"/>
</dbReference>
<evidence type="ECO:0000256" key="2">
    <source>
        <dbReference type="ARBA" id="ARBA00010286"/>
    </source>
</evidence>
<sequence length="446" mass="48851">MSTIFQNAHIINPQSNLDYTGSIRVSVDGFIEEIIQGECDKSPDDRIIDLQGKLLVPGLFDMHCHFREPGQEYKETLESGSKAAVAGGFTGVALMPNTKPVIDSPLGVAYIRHNAQQLPVDLEVIGAMSEGSKGEQLAPYGKFRSYGVKAVSDDGTAIQNSQNMRLVFQYASNFDLLVIQHCEDKSMTAEAVMNEGVFSTKLGLKGIPDVSEAVMLCRDLHLIRYIVEHELHDPANKPRYHVAHISTKASLDLVRQAKAEGLQVTCEVTPHHFTLTDEDLFNAPSKGNFIMKPPLPSKKNRAAILEAIADGTIDAIATDHAPHAPHEKECPPDQASFGIIGLETAVGLTITELVEPGIITLSRAIELMSVNPRKILQLDPLLFAQGERANFTIIDPEEEWALTANAVKSKSTNTPFLGRKLKGRAIAVYHKGMFHESVTSQEHFSV</sequence>
<dbReference type="SUPFAM" id="SSF51556">
    <property type="entry name" value="Metallo-dependent hydrolases"/>
    <property type="match status" value="1"/>
</dbReference>
<dbReference type="KEGG" id="cph:Cpha266_1336"/>
<dbReference type="CDD" id="cd01317">
    <property type="entry name" value="DHOase_IIa"/>
    <property type="match status" value="1"/>
</dbReference>
<evidence type="ECO:0000313" key="8">
    <source>
        <dbReference type="EMBL" id="ABL65367.1"/>
    </source>
</evidence>
<dbReference type="InterPro" id="IPR032466">
    <property type="entry name" value="Metal_Hydrolase"/>
</dbReference>
<feature type="binding site" evidence="6">
    <location>
        <position position="97"/>
    </location>
    <ligand>
        <name>substrate</name>
    </ligand>
</feature>
<dbReference type="UniPathway" id="UPA00070">
    <property type="reaction ID" value="UER00117"/>
</dbReference>
<dbReference type="eggNOG" id="COG0044">
    <property type="taxonomic scope" value="Bacteria"/>
</dbReference>
<feature type="active site" evidence="6">
    <location>
        <position position="319"/>
    </location>
</feature>
<feature type="binding site" evidence="6">
    <location>
        <position position="154"/>
    </location>
    <ligand>
        <name>Zn(2+)</name>
        <dbReference type="ChEBI" id="CHEBI:29105"/>
        <label>1</label>
    </ligand>
</feature>
<dbReference type="PROSITE" id="PS00483">
    <property type="entry name" value="DIHYDROOROTASE_2"/>
    <property type="match status" value="1"/>
</dbReference>
<dbReference type="GO" id="GO:0005737">
    <property type="term" value="C:cytoplasm"/>
    <property type="evidence" value="ECO:0007669"/>
    <property type="project" value="TreeGrafter"/>
</dbReference>
<evidence type="ECO:0000313" key="9">
    <source>
        <dbReference type="Proteomes" id="UP000008701"/>
    </source>
</evidence>
<evidence type="ECO:0000256" key="1">
    <source>
        <dbReference type="ARBA" id="ARBA00002368"/>
    </source>
</evidence>
<feature type="domain" description="Dihydroorotase catalytic" evidence="7">
    <location>
        <begin position="52"/>
        <end position="249"/>
    </location>
</feature>
<comment type="caution">
    <text evidence="6">Lacks conserved residue(s) required for the propagation of feature annotation.</text>
</comment>
<evidence type="ECO:0000256" key="5">
    <source>
        <dbReference type="ARBA" id="ARBA00022975"/>
    </source>
</evidence>
<dbReference type="EC" id="3.5.2.3" evidence="6"/>
<feature type="binding site" evidence="6">
    <location>
        <begin position="65"/>
        <end position="67"/>
    </location>
    <ligand>
        <name>substrate</name>
    </ligand>
</feature>
<dbReference type="Pfam" id="PF12890">
    <property type="entry name" value="DHOase"/>
    <property type="match status" value="1"/>
</dbReference>
<evidence type="ECO:0000256" key="3">
    <source>
        <dbReference type="ARBA" id="ARBA00022723"/>
    </source>
</evidence>
<dbReference type="NCBIfam" id="NF006842">
    <property type="entry name" value="PRK09357.2-3"/>
    <property type="match status" value="1"/>
</dbReference>
<dbReference type="GO" id="GO:0004038">
    <property type="term" value="F:allantoinase activity"/>
    <property type="evidence" value="ECO:0007669"/>
    <property type="project" value="TreeGrafter"/>
</dbReference>
<dbReference type="NCBIfam" id="TIGR00857">
    <property type="entry name" value="pyrC_multi"/>
    <property type="match status" value="1"/>
</dbReference>
<comment type="function">
    <text evidence="1 6">Catalyzes the reversible cyclization of carbamoyl aspartate to dihydroorotate.</text>
</comment>
<dbReference type="GO" id="GO:0006145">
    <property type="term" value="P:purine nucleobase catabolic process"/>
    <property type="evidence" value="ECO:0007669"/>
    <property type="project" value="TreeGrafter"/>
</dbReference>
<name>A1BG40_CHLPD</name>
<dbReference type="GO" id="GO:0004151">
    <property type="term" value="F:dihydroorotase activity"/>
    <property type="evidence" value="ECO:0007669"/>
    <property type="project" value="UniProtKB-UniRule"/>
</dbReference>
<dbReference type="STRING" id="290317.Cpha266_1336"/>
<evidence type="ECO:0000259" key="7">
    <source>
        <dbReference type="Pfam" id="PF12890"/>
    </source>
</evidence>
<dbReference type="PANTHER" id="PTHR43668:SF2">
    <property type="entry name" value="ALLANTOINASE"/>
    <property type="match status" value="1"/>
</dbReference>
<dbReference type="EMBL" id="CP000492">
    <property type="protein sequence ID" value="ABL65367.1"/>
    <property type="molecule type" value="Genomic_DNA"/>
</dbReference>
<dbReference type="Gene3D" id="3.20.20.140">
    <property type="entry name" value="Metal-dependent hydrolases"/>
    <property type="match status" value="1"/>
</dbReference>
<feature type="binding site" evidence="6">
    <location>
        <position position="323"/>
    </location>
    <ligand>
        <name>substrate</name>
    </ligand>
</feature>
<accession>A1BG40</accession>
<feature type="binding site" evidence="6">
    <location>
        <position position="154"/>
    </location>
    <ligand>
        <name>Zn(2+)</name>
        <dbReference type="ChEBI" id="CHEBI:29105"/>
        <label>2</label>
    </ligand>
</feature>
<feature type="binding site" evidence="6">
    <location>
        <position position="65"/>
    </location>
    <ligand>
        <name>Zn(2+)</name>
        <dbReference type="ChEBI" id="CHEBI:29105"/>
        <label>1</label>
    </ligand>
</feature>
<feature type="binding site" evidence="6">
    <location>
        <position position="181"/>
    </location>
    <ligand>
        <name>Zn(2+)</name>
        <dbReference type="ChEBI" id="CHEBI:29105"/>
        <label>2</label>
    </ligand>
</feature>
<organism evidence="8 9">
    <name type="scientific">Chlorobium phaeobacteroides (strain DSM 266 / SMG 266 / 2430)</name>
    <dbReference type="NCBI Taxonomy" id="290317"/>
    <lineage>
        <taxon>Bacteria</taxon>
        <taxon>Pseudomonadati</taxon>
        <taxon>Chlorobiota</taxon>
        <taxon>Chlorobiia</taxon>
        <taxon>Chlorobiales</taxon>
        <taxon>Chlorobiaceae</taxon>
        <taxon>Chlorobium/Pelodictyon group</taxon>
        <taxon>Chlorobium</taxon>
    </lineage>
</organism>
<dbReference type="Gene3D" id="2.30.40.10">
    <property type="entry name" value="Urease, subunit C, domain 1"/>
    <property type="match status" value="1"/>
</dbReference>
<dbReference type="InterPro" id="IPR024403">
    <property type="entry name" value="DHOase_cat"/>
</dbReference>
<dbReference type="InterPro" id="IPR004722">
    <property type="entry name" value="DHOase"/>
</dbReference>
<dbReference type="OrthoDB" id="9765462at2"/>
<dbReference type="RefSeq" id="WP_011745190.1">
    <property type="nucleotide sequence ID" value="NC_008639.1"/>
</dbReference>
<feature type="binding site" evidence="6">
    <location>
        <position position="244"/>
    </location>
    <ligand>
        <name>Zn(2+)</name>
        <dbReference type="ChEBI" id="CHEBI:29105"/>
        <label>2</label>
    </ligand>
</feature>